<organism evidence="1 2">
    <name type="scientific">Mucilaginibacter ginsenosidivorans</name>
    <dbReference type="NCBI Taxonomy" id="398053"/>
    <lineage>
        <taxon>Bacteria</taxon>
        <taxon>Pseudomonadati</taxon>
        <taxon>Bacteroidota</taxon>
        <taxon>Sphingobacteriia</taxon>
        <taxon>Sphingobacteriales</taxon>
        <taxon>Sphingobacteriaceae</taxon>
        <taxon>Mucilaginibacter</taxon>
    </lineage>
</organism>
<gene>
    <name evidence="1" type="ORF">FRZ54_02580</name>
</gene>
<evidence type="ECO:0000313" key="2">
    <source>
        <dbReference type="Proteomes" id="UP000321479"/>
    </source>
</evidence>
<dbReference type="KEGG" id="mgin:FRZ54_02580"/>
<name>A0A5B8UR57_9SPHI</name>
<protein>
    <submittedName>
        <fullName evidence="1">Uncharacterized protein</fullName>
    </submittedName>
</protein>
<keyword evidence="2" id="KW-1185">Reference proteome</keyword>
<dbReference type="RefSeq" id="WP_147030091.1">
    <property type="nucleotide sequence ID" value="NZ_CP042436.1"/>
</dbReference>
<dbReference type="Proteomes" id="UP000321479">
    <property type="component" value="Chromosome"/>
</dbReference>
<dbReference type="PROSITE" id="PS51257">
    <property type="entry name" value="PROKAR_LIPOPROTEIN"/>
    <property type="match status" value="1"/>
</dbReference>
<proteinExistence type="predicted"/>
<sequence>MMRRYLIPVVSLAILVGGCAMYQSIIKSSFPYTSSLTVVSSAQPGNEYSAVNIANSFDQNFSKSGNNADRITLVRVISAKLRSDDPTDYNIGNLSMVKIFLSKDDGTDEMQVAQRKDITANAGNEITLDIDNSKFLDQLVREPNIKVRMVYTVRKAFNRDVSLHVILDLSAYPNPKTN</sequence>
<dbReference type="OrthoDB" id="1272877at2"/>
<dbReference type="EMBL" id="CP042436">
    <property type="protein sequence ID" value="QEC61514.1"/>
    <property type="molecule type" value="Genomic_DNA"/>
</dbReference>
<accession>A0A5B8UR57</accession>
<evidence type="ECO:0000313" key="1">
    <source>
        <dbReference type="EMBL" id="QEC61514.1"/>
    </source>
</evidence>
<dbReference type="AlphaFoldDB" id="A0A5B8UR57"/>
<reference evidence="1 2" key="1">
    <citation type="journal article" date="2017" name="Curr. Microbiol.">
        <title>Mucilaginibacter ginsenosidivorans sp. nov., Isolated from Soil of Ginseng Field.</title>
        <authorList>
            <person name="Kim M.M."/>
            <person name="Siddiqi M.Z."/>
            <person name="Im W.T."/>
        </authorList>
    </citation>
    <scope>NUCLEOTIDE SEQUENCE [LARGE SCALE GENOMIC DNA]</scope>
    <source>
        <strain evidence="1 2">Gsoil 3017</strain>
    </source>
</reference>